<keyword evidence="2" id="KW-0106">Calcium</keyword>
<keyword evidence="5" id="KW-1185">Reference proteome</keyword>
<dbReference type="PROSITE" id="PS50004">
    <property type="entry name" value="C2"/>
    <property type="match status" value="1"/>
</dbReference>
<keyword evidence="1" id="KW-0479">Metal-binding</keyword>
<dbReference type="CDD" id="cd00030">
    <property type="entry name" value="C2"/>
    <property type="match status" value="1"/>
</dbReference>
<evidence type="ECO:0000313" key="5">
    <source>
        <dbReference type="Proteomes" id="UP001470230"/>
    </source>
</evidence>
<reference evidence="4 5" key="1">
    <citation type="submission" date="2024-04" db="EMBL/GenBank/DDBJ databases">
        <title>Tritrichomonas musculus Genome.</title>
        <authorList>
            <person name="Alves-Ferreira E."/>
            <person name="Grigg M."/>
            <person name="Lorenzi H."/>
            <person name="Galac M."/>
        </authorList>
    </citation>
    <scope>NUCLEOTIDE SEQUENCE [LARGE SCALE GENOMIC DNA]</scope>
    <source>
        <strain evidence="4 5">EAF2021</strain>
    </source>
</reference>
<dbReference type="Gene3D" id="2.60.40.150">
    <property type="entry name" value="C2 domain"/>
    <property type="match status" value="1"/>
</dbReference>
<dbReference type="InterPro" id="IPR035892">
    <property type="entry name" value="C2_domain_sf"/>
</dbReference>
<organism evidence="4 5">
    <name type="scientific">Tritrichomonas musculus</name>
    <dbReference type="NCBI Taxonomy" id="1915356"/>
    <lineage>
        <taxon>Eukaryota</taxon>
        <taxon>Metamonada</taxon>
        <taxon>Parabasalia</taxon>
        <taxon>Tritrichomonadida</taxon>
        <taxon>Tritrichomonadidae</taxon>
        <taxon>Tritrichomonas</taxon>
    </lineage>
</organism>
<protein>
    <submittedName>
        <fullName evidence="4">Protein Aster-C</fullName>
    </submittedName>
</protein>
<dbReference type="SUPFAM" id="SSF49562">
    <property type="entry name" value="C2 domain (Calcium/lipid-binding domain, CaLB)"/>
    <property type="match status" value="1"/>
</dbReference>
<evidence type="ECO:0000259" key="3">
    <source>
        <dbReference type="PROSITE" id="PS50004"/>
    </source>
</evidence>
<feature type="domain" description="C2" evidence="3">
    <location>
        <begin position="1"/>
        <end position="103"/>
    </location>
</feature>
<sequence>MYQLHVRVVEARDLDSYDATDRSDPYCILRVNGMEQRTSFLSNNNNPVWNQEFHFNVPTPQAGALEIRMRDKDGGLRGGDDDMSTLFVQFGMLPLGQVIDNWYPMTPCKSNKRGGSLHLILHMAPMGTPPFAGAMGGYGQAGYYPQAGGYPPPPGPYGAPGYGPRGYPPPPPGPYGPPGYPPCPYCRPGW</sequence>
<comment type="caution">
    <text evidence="4">The sequence shown here is derived from an EMBL/GenBank/DDBJ whole genome shotgun (WGS) entry which is preliminary data.</text>
</comment>
<evidence type="ECO:0000256" key="2">
    <source>
        <dbReference type="ARBA" id="ARBA00022837"/>
    </source>
</evidence>
<dbReference type="Pfam" id="PF00168">
    <property type="entry name" value="C2"/>
    <property type="match status" value="1"/>
</dbReference>
<accession>A0ABR2J259</accession>
<evidence type="ECO:0000313" key="4">
    <source>
        <dbReference type="EMBL" id="KAK8871954.1"/>
    </source>
</evidence>
<name>A0ABR2J259_9EUKA</name>
<dbReference type="InterPro" id="IPR000008">
    <property type="entry name" value="C2_dom"/>
</dbReference>
<dbReference type="Proteomes" id="UP001470230">
    <property type="component" value="Unassembled WGS sequence"/>
</dbReference>
<proteinExistence type="predicted"/>
<dbReference type="EMBL" id="JAPFFF010000013">
    <property type="protein sequence ID" value="KAK8871954.1"/>
    <property type="molecule type" value="Genomic_DNA"/>
</dbReference>
<evidence type="ECO:0000256" key="1">
    <source>
        <dbReference type="ARBA" id="ARBA00022723"/>
    </source>
</evidence>
<dbReference type="PANTHER" id="PTHR45911:SF4">
    <property type="entry name" value="MULTIPLE C2 AND TRANSMEMBRANE DOMAIN-CONTAINING PROTEIN"/>
    <property type="match status" value="1"/>
</dbReference>
<gene>
    <name evidence="4" type="ORF">M9Y10_007700</name>
</gene>
<dbReference type="SMART" id="SM00239">
    <property type="entry name" value="C2"/>
    <property type="match status" value="1"/>
</dbReference>
<dbReference type="PANTHER" id="PTHR45911">
    <property type="entry name" value="C2 DOMAIN-CONTAINING PROTEIN"/>
    <property type="match status" value="1"/>
</dbReference>